<organism evidence="2 3">
    <name type="scientific">Desulfolutivibrio sulfodismutans</name>
    <dbReference type="NCBI Taxonomy" id="63561"/>
    <lineage>
        <taxon>Bacteria</taxon>
        <taxon>Pseudomonadati</taxon>
        <taxon>Thermodesulfobacteriota</taxon>
        <taxon>Desulfovibrionia</taxon>
        <taxon>Desulfovibrionales</taxon>
        <taxon>Desulfovibrionaceae</taxon>
        <taxon>Desulfolutivibrio</taxon>
    </lineage>
</organism>
<dbReference type="Proteomes" id="UP000469724">
    <property type="component" value="Unassembled WGS sequence"/>
</dbReference>
<feature type="domain" description="HigA2-like helix-turn-helix" evidence="1">
    <location>
        <begin position="4"/>
        <end position="73"/>
    </location>
</feature>
<evidence type="ECO:0000313" key="2">
    <source>
        <dbReference type="EMBL" id="NDY56898.1"/>
    </source>
</evidence>
<dbReference type="InterPro" id="IPR010982">
    <property type="entry name" value="Lambda_DNA-bd_dom_sf"/>
</dbReference>
<dbReference type="SUPFAM" id="SSF47413">
    <property type="entry name" value="lambda repressor-like DNA-binding domains"/>
    <property type="match status" value="1"/>
</dbReference>
<dbReference type="InterPro" id="IPR039554">
    <property type="entry name" value="HigA2-like_HTH"/>
</dbReference>
<reference evidence="2 3" key="1">
    <citation type="submission" date="2020-02" db="EMBL/GenBank/DDBJ databases">
        <title>Comparative genomics of sulfur disproportionating microorganisms.</title>
        <authorList>
            <person name="Ward L.M."/>
            <person name="Bertran E."/>
            <person name="Johnston D.T."/>
        </authorList>
    </citation>
    <scope>NUCLEOTIDE SEQUENCE [LARGE SCALE GENOMIC DNA]</scope>
    <source>
        <strain evidence="2 3">DSM 3696</strain>
    </source>
</reference>
<dbReference type="EMBL" id="JAAGRQ010000030">
    <property type="protein sequence ID" value="NDY56898.1"/>
    <property type="molecule type" value="Genomic_DNA"/>
</dbReference>
<keyword evidence="3" id="KW-1185">Reference proteome</keyword>
<protein>
    <submittedName>
        <fullName evidence="2">XRE family transcriptional regulator</fullName>
    </submittedName>
</protein>
<evidence type="ECO:0000259" key="1">
    <source>
        <dbReference type="Pfam" id="PF13744"/>
    </source>
</evidence>
<dbReference type="Gene3D" id="1.10.260.40">
    <property type="entry name" value="lambda repressor-like DNA-binding domains"/>
    <property type="match status" value="1"/>
</dbReference>
<dbReference type="Pfam" id="PF13744">
    <property type="entry name" value="HTH_37"/>
    <property type="match status" value="1"/>
</dbReference>
<dbReference type="GO" id="GO:0003677">
    <property type="term" value="F:DNA binding"/>
    <property type="evidence" value="ECO:0007669"/>
    <property type="project" value="InterPro"/>
</dbReference>
<evidence type="ECO:0000313" key="3">
    <source>
        <dbReference type="Proteomes" id="UP000469724"/>
    </source>
</evidence>
<accession>A0A7K3NL20</accession>
<dbReference type="RefSeq" id="WP_163301942.1">
    <property type="nucleotide sequence ID" value="NZ_JAAGRQ010000030.1"/>
</dbReference>
<sequence length="83" mass="9028">MDEPHVEKAAIKKRLVAIIHGIIRDRGLTQGRAAMLMGVSQPRISDAVCGKVEKFTIDALVEMLTRAGCRVEITPCRGEPSQG</sequence>
<name>A0A7K3NL20_9BACT</name>
<comment type="caution">
    <text evidence="2">The sequence shown here is derived from an EMBL/GenBank/DDBJ whole genome shotgun (WGS) entry which is preliminary data.</text>
</comment>
<dbReference type="AlphaFoldDB" id="A0A7K3NL20"/>
<proteinExistence type="predicted"/>
<gene>
    <name evidence="2" type="ORF">G3N56_09105</name>
</gene>